<organism evidence="1 2">
    <name type="scientific">Trichinella pseudospiralis</name>
    <name type="common">Parasitic roundworm</name>
    <dbReference type="NCBI Taxonomy" id="6337"/>
    <lineage>
        <taxon>Eukaryota</taxon>
        <taxon>Metazoa</taxon>
        <taxon>Ecdysozoa</taxon>
        <taxon>Nematoda</taxon>
        <taxon>Enoplea</taxon>
        <taxon>Dorylaimia</taxon>
        <taxon>Trichinellida</taxon>
        <taxon>Trichinellidae</taxon>
        <taxon>Trichinella</taxon>
    </lineage>
</organism>
<proteinExistence type="predicted"/>
<gene>
    <name evidence="1" type="ORF">T4D_886</name>
</gene>
<keyword evidence="2" id="KW-1185">Reference proteome</keyword>
<dbReference type="Proteomes" id="UP000054995">
    <property type="component" value="Unassembled WGS sequence"/>
</dbReference>
<comment type="caution">
    <text evidence="1">The sequence shown here is derived from an EMBL/GenBank/DDBJ whole genome shotgun (WGS) entry which is preliminary data.</text>
</comment>
<accession>A0A0V1G467</accession>
<name>A0A0V1G467_TRIPS</name>
<dbReference type="EMBL" id="JYDT01000004">
    <property type="protein sequence ID" value="KRY93054.1"/>
    <property type="molecule type" value="Genomic_DNA"/>
</dbReference>
<evidence type="ECO:0000313" key="2">
    <source>
        <dbReference type="Proteomes" id="UP000054995"/>
    </source>
</evidence>
<dbReference type="AlphaFoldDB" id="A0A0V1G467"/>
<sequence>MKAKYIGRMVSSNTSEPVTARNFVLYNELNCRKWSRVEKKKRTTTFYELVDSIEKLFVAALRRKRLFRK</sequence>
<reference evidence="1 2" key="1">
    <citation type="submission" date="2015-01" db="EMBL/GenBank/DDBJ databases">
        <title>Evolution of Trichinella species and genotypes.</title>
        <authorList>
            <person name="Korhonen P.K."/>
            <person name="Edoardo P."/>
            <person name="Giuseppe L.R."/>
            <person name="Gasser R.B."/>
        </authorList>
    </citation>
    <scope>NUCLEOTIDE SEQUENCE [LARGE SCALE GENOMIC DNA]</scope>
    <source>
        <strain evidence="1">ISS470</strain>
    </source>
</reference>
<protein>
    <submittedName>
        <fullName evidence="1">Uncharacterized protein</fullName>
    </submittedName>
</protein>
<evidence type="ECO:0000313" key="1">
    <source>
        <dbReference type="EMBL" id="KRY93054.1"/>
    </source>
</evidence>